<gene>
    <name evidence="2" type="ORF">GPM918_LOCUS30743</name>
    <name evidence="1" type="ORF">OVA965_LOCUS21333</name>
    <name evidence="4" type="ORF">SRO942_LOCUS31368</name>
    <name evidence="3" type="ORF">TMI583_LOCUS21967</name>
</gene>
<organism evidence="2 5">
    <name type="scientific">Didymodactylos carnosus</name>
    <dbReference type="NCBI Taxonomy" id="1234261"/>
    <lineage>
        <taxon>Eukaryota</taxon>
        <taxon>Metazoa</taxon>
        <taxon>Spiralia</taxon>
        <taxon>Gnathifera</taxon>
        <taxon>Rotifera</taxon>
        <taxon>Eurotatoria</taxon>
        <taxon>Bdelloidea</taxon>
        <taxon>Philodinida</taxon>
        <taxon>Philodinidae</taxon>
        <taxon>Didymodactylos</taxon>
    </lineage>
</organism>
<dbReference type="Gene3D" id="3.40.50.410">
    <property type="entry name" value="von Willebrand factor, type A domain"/>
    <property type="match status" value="1"/>
</dbReference>
<dbReference type="Proteomes" id="UP000677228">
    <property type="component" value="Unassembled WGS sequence"/>
</dbReference>
<dbReference type="InterPro" id="IPR036465">
    <property type="entry name" value="vWFA_dom_sf"/>
</dbReference>
<evidence type="ECO:0000313" key="3">
    <source>
        <dbReference type="EMBL" id="CAF3946452.1"/>
    </source>
</evidence>
<dbReference type="EMBL" id="CAJNOQ010014742">
    <property type="protein sequence ID" value="CAF1347589.1"/>
    <property type="molecule type" value="Genomic_DNA"/>
</dbReference>
<evidence type="ECO:0000313" key="4">
    <source>
        <dbReference type="EMBL" id="CAF4214711.1"/>
    </source>
</evidence>
<proteinExistence type="predicted"/>
<keyword evidence="5" id="KW-1185">Reference proteome</keyword>
<dbReference type="EMBL" id="CAJOBC010062536">
    <property type="protein sequence ID" value="CAF4214711.1"/>
    <property type="molecule type" value="Genomic_DNA"/>
</dbReference>
<dbReference type="Proteomes" id="UP000681722">
    <property type="component" value="Unassembled WGS sequence"/>
</dbReference>
<evidence type="ECO:0000313" key="2">
    <source>
        <dbReference type="EMBL" id="CAF1347589.1"/>
    </source>
</evidence>
<dbReference type="Proteomes" id="UP000663829">
    <property type="component" value="Unassembled WGS sequence"/>
</dbReference>
<protein>
    <submittedName>
        <fullName evidence="2">Uncharacterized protein</fullName>
    </submittedName>
</protein>
<accession>A0A815H513</accession>
<comment type="caution">
    <text evidence="2">The sequence shown here is derived from an EMBL/GenBank/DDBJ whole genome shotgun (WGS) entry which is preliminary data.</text>
</comment>
<dbReference type="Proteomes" id="UP000682733">
    <property type="component" value="Unassembled WGS sequence"/>
</dbReference>
<name>A0A815H513_9BILA</name>
<sequence>MSMTSIKTTTDCLLCPQFIVADESNLLCDKCESLDRYSLFENILCNLHKSASNGFDRLYNECERVQPLISIHRLNYSPITYFDHLKHDIDRTSQSYMETYCDSNFFQNFIPIHIPIRDDNENSFYNSLAYLSNFENDIVIELKVKNICELVLNYDFYQELYKEDFEIKYHIIRQLRYDHKQTTILDFMGIASVLNIAIQSVFPNVNEDNDQTTKNLNKIFFPRNSNRQEVIQITLLWTNNLPLNQTNQKMLWRSDRIIPLLKLHELKSDLDVVRLLHDRPQARGVFYTACPCGCEITQSVLNQIVPKDVRRQREFDLYHRRKPKHSSMKQSCAQWPLSYVIGKSKLSIGIKAIIQLLHDVASTAQGRKQMNPIHDSNQLLMYTFDNKLLEPAIIPLCDAVDANNFVDKVENIRCSKSSIGTAVYDAIDQILDKLEQQPSSNYNLFVITDNCDTESSNESKKKLSNIKFKRSELNARLLYVKYGDIQGNSENTEDDTLAKDADVRIYLNDNDEQVRRTMKTGYSKVYEDGATITSCHQQSNIAYDRDDRIPYPSRIYSSNTQQHLVNSTRETDQTGQNFQSTMQYQVQPCTNSSSANLSNSVSLSDNHTQSFVLATRHRKL</sequence>
<evidence type="ECO:0000313" key="1">
    <source>
        <dbReference type="EMBL" id="CAF1145367.1"/>
    </source>
</evidence>
<dbReference type="EMBL" id="CAJNOK010011665">
    <property type="protein sequence ID" value="CAF1145367.1"/>
    <property type="molecule type" value="Genomic_DNA"/>
</dbReference>
<evidence type="ECO:0000313" key="5">
    <source>
        <dbReference type="Proteomes" id="UP000663829"/>
    </source>
</evidence>
<reference evidence="2" key="1">
    <citation type="submission" date="2021-02" db="EMBL/GenBank/DDBJ databases">
        <authorList>
            <person name="Nowell W R."/>
        </authorList>
    </citation>
    <scope>NUCLEOTIDE SEQUENCE</scope>
</reference>
<dbReference type="SUPFAM" id="SSF53300">
    <property type="entry name" value="vWA-like"/>
    <property type="match status" value="1"/>
</dbReference>
<dbReference type="EMBL" id="CAJOBA010028568">
    <property type="protein sequence ID" value="CAF3946452.1"/>
    <property type="molecule type" value="Genomic_DNA"/>
</dbReference>
<dbReference type="AlphaFoldDB" id="A0A815H513"/>